<dbReference type="Gene3D" id="1.10.10.1760">
    <property type="entry name" value="60S ribosomal protein L36"/>
    <property type="match status" value="1"/>
</dbReference>
<evidence type="ECO:0000256" key="4">
    <source>
        <dbReference type="RuleBase" id="RU000665"/>
    </source>
</evidence>
<organism evidence="5">
    <name type="scientific">Mucochytrium quahogii</name>
    <dbReference type="NCBI Taxonomy" id="96639"/>
    <lineage>
        <taxon>Eukaryota</taxon>
        <taxon>Sar</taxon>
        <taxon>Stramenopiles</taxon>
        <taxon>Bigyra</taxon>
        <taxon>Labyrinthulomycetes</taxon>
        <taxon>Thraustochytrida</taxon>
        <taxon>Thraustochytriidae</taxon>
        <taxon>Mucochytrium</taxon>
    </lineage>
</organism>
<evidence type="ECO:0000313" key="5">
    <source>
        <dbReference type="EMBL" id="CAD9665389.1"/>
    </source>
</evidence>
<sequence>MAGIVVGLNKGHVVEKLAKAPRRGNRAGKKGKRVAFVREVVREVGGLAPYEKRMMDLIKLLGGSADKKIYKVAKKRLGTHRRGLLKRDEMKDLHAAMRAKGLH</sequence>
<comment type="similarity">
    <text evidence="1 4">Belongs to the eukaryotic ribosomal protein eL36 family.</text>
</comment>
<gene>
    <name evidence="5" type="ORF">QSP1433_LOCUS1349</name>
</gene>
<accession>A0A7S2RAD2</accession>
<dbReference type="InterPro" id="IPR038097">
    <property type="entry name" value="Ribosomal_eL36_sf"/>
</dbReference>
<dbReference type="FunFam" id="1.10.10.1760:FF:000001">
    <property type="entry name" value="60S ribosomal protein L36"/>
    <property type="match status" value="1"/>
</dbReference>
<dbReference type="GO" id="GO:0003735">
    <property type="term" value="F:structural constituent of ribosome"/>
    <property type="evidence" value="ECO:0007669"/>
    <property type="project" value="InterPro"/>
</dbReference>
<proteinExistence type="inferred from homology"/>
<dbReference type="EMBL" id="HBHK01002259">
    <property type="protein sequence ID" value="CAD9665389.1"/>
    <property type="molecule type" value="Transcribed_RNA"/>
</dbReference>
<evidence type="ECO:0000256" key="3">
    <source>
        <dbReference type="ARBA" id="ARBA00023274"/>
    </source>
</evidence>
<keyword evidence="2 4" id="KW-0689">Ribosomal protein</keyword>
<evidence type="ECO:0000256" key="2">
    <source>
        <dbReference type="ARBA" id="ARBA00022980"/>
    </source>
</evidence>
<dbReference type="GO" id="GO:1990904">
    <property type="term" value="C:ribonucleoprotein complex"/>
    <property type="evidence" value="ECO:0007669"/>
    <property type="project" value="UniProtKB-KW"/>
</dbReference>
<evidence type="ECO:0000256" key="1">
    <source>
        <dbReference type="ARBA" id="ARBA00006509"/>
    </source>
</evidence>
<protein>
    <recommendedName>
        <fullName evidence="4">60S ribosomal protein L36</fullName>
    </recommendedName>
</protein>
<dbReference type="PANTHER" id="PTHR10114">
    <property type="entry name" value="60S RIBOSOMAL PROTEIN L36"/>
    <property type="match status" value="1"/>
</dbReference>
<keyword evidence="3 4" id="KW-0687">Ribonucleoprotein</keyword>
<dbReference type="AlphaFoldDB" id="A0A7S2RAD2"/>
<reference evidence="5" key="1">
    <citation type="submission" date="2021-01" db="EMBL/GenBank/DDBJ databases">
        <authorList>
            <person name="Corre E."/>
            <person name="Pelletier E."/>
            <person name="Niang G."/>
            <person name="Scheremetjew M."/>
            <person name="Finn R."/>
            <person name="Kale V."/>
            <person name="Holt S."/>
            <person name="Cochrane G."/>
            <person name="Meng A."/>
            <person name="Brown T."/>
            <person name="Cohen L."/>
        </authorList>
    </citation>
    <scope>NUCLEOTIDE SEQUENCE</scope>
    <source>
        <strain evidence="5">NY070348D</strain>
    </source>
</reference>
<dbReference type="GO" id="GO:0006412">
    <property type="term" value="P:translation"/>
    <property type="evidence" value="ECO:0007669"/>
    <property type="project" value="InterPro"/>
</dbReference>
<dbReference type="InterPro" id="IPR000509">
    <property type="entry name" value="Ribosomal_eL36"/>
</dbReference>
<dbReference type="GO" id="GO:0005840">
    <property type="term" value="C:ribosome"/>
    <property type="evidence" value="ECO:0007669"/>
    <property type="project" value="UniProtKB-KW"/>
</dbReference>
<dbReference type="Pfam" id="PF01158">
    <property type="entry name" value="Ribosomal_L36e"/>
    <property type="match status" value="1"/>
</dbReference>
<dbReference type="PROSITE" id="PS01190">
    <property type="entry name" value="RIBOSOMAL_L36E"/>
    <property type="match status" value="1"/>
</dbReference>
<name>A0A7S2RAD2_9STRA</name>